<organism evidence="1 2">
    <name type="scientific">Acinetobacter radioresistens</name>
    <dbReference type="NCBI Taxonomy" id="40216"/>
    <lineage>
        <taxon>Bacteria</taxon>
        <taxon>Pseudomonadati</taxon>
        <taxon>Pseudomonadota</taxon>
        <taxon>Gammaproteobacteria</taxon>
        <taxon>Moraxellales</taxon>
        <taxon>Moraxellaceae</taxon>
        <taxon>Acinetobacter</taxon>
    </lineage>
</organism>
<sequence>MAWKNKPTNFALELEKVGDEHLRKVSAELLQQVIVGSPVDTGAFRGNHRISVNSPDNTYDLSIADKGGGATQQEGNQKILQAKLGDLVYVQNNLPYAVALENGHSQQRPLGIYSVAFMNVTSKYK</sequence>
<dbReference type="EMBL" id="DPXL01000085">
    <property type="protein sequence ID" value="HCM31317.1"/>
    <property type="molecule type" value="Genomic_DNA"/>
</dbReference>
<gene>
    <name evidence="1" type="ORF">DIC32_06895</name>
</gene>
<evidence type="ECO:0000313" key="2">
    <source>
        <dbReference type="Proteomes" id="UP000262257"/>
    </source>
</evidence>
<dbReference type="Proteomes" id="UP000262257">
    <property type="component" value="Unassembled WGS sequence"/>
</dbReference>
<evidence type="ECO:0000313" key="1">
    <source>
        <dbReference type="EMBL" id="HCM31317.1"/>
    </source>
</evidence>
<protein>
    <recommendedName>
        <fullName evidence="3">HK97 gp10 family phage protein</fullName>
    </recommendedName>
</protein>
<proteinExistence type="predicted"/>
<accession>A0A3D3G171</accession>
<name>A0A3D3G171_ACIRA</name>
<comment type="caution">
    <text evidence="1">The sequence shown here is derived from an EMBL/GenBank/DDBJ whole genome shotgun (WGS) entry which is preliminary data.</text>
</comment>
<evidence type="ECO:0008006" key="3">
    <source>
        <dbReference type="Google" id="ProtNLM"/>
    </source>
</evidence>
<dbReference type="AlphaFoldDB" id="A0A3D3G171"/>
<reference evidence="1 2" key="1">
    <citation type="journal article" date="2018" name="Nat. Biotechnol.">
        <title>A standardized bacterial taxonomy based on genome phylogeny substantially revises the tree of life.</title>
        <authorList>
            <person name="Parks D.H."/>
            <person name="Chuvochina M."/>
            <person name="Waite D.W."/>
            <person name="Rinke C."/>
            <person name="Skarshewski A."/>
            <person name="Chaumeil P.A."/>
            <person name="Hugenholtz P."/>
        </authorList>
    </citation>
    <scope>NUCLEOTIDE SEQUENCE [LARGE SCALE GENOMIC DNA]</scope>
    <source>
        <strain evidence="1">UBA10045</strain>
    </source>
</reference>